<dbReference type="AlphaFoldDB" id="A0AAD7MT04"/>
<dbReference type="InterPro" id="IPR023213">
    <property type="entry name" value="CAT-like_dom_sf"/>
</dbReference>
<proteinExistence type="predicted"/>
<evidence type="ECO:0000313" key="2">
    <source>
        <dbReference type="Proteomes" id="UP001215598"/>
    </source>
</evidence>
<accession>A0AAD7MT04</accession>
<dbReference type="Gene3D" id="3.30.559.10">
    <property type="entry name" value="Chloramphenicol acetyltransferase-like domain"/>
    <property type="match status" value="1"/>
</dbReference>
<dbReference type="Proteomes" id="UP001215598">
    <property type="component" value="Unassembled WGS sequence"/>
</dbReference>
<organism evidence="1 2">
    <name type="scientific">Mycena metata</name>
    <dbReference type="NCBI Taxonomy" id="1033252"/>
    <lineage>
        <taxon>Eukaryota</taxon>
        <taxon>Fungi</taxon>
        <taxon>Dikarya</taxon>
        <taxon>Basidiomycota</taxon>
        <taxon>Agaricomycotina</taxon>
        <taxon>Agaricomycetes</taxon>
        <taxon>Agaricomycetidae</taxon>
        <taxon>Agaricales</taxon>
        <taxon>Marasmiineae</taxon>
        <taxon>Mycenaceae</taxon>
        <taxon>Mycena</taxon>
    </lineage>
</organism>
<reference evidence="1" key="1">
    <citation type="submission" date="2023-03" db="EMBL/GenBank/DDBJ databases">
        <title>Massive genome expansion in bonnet fungi (Mycena s.s.) driven by repeated elements and novel gene families across ecological guilds.</title>
        <authorList>
            <consortium name="Lawrence Berkeley National Laboratory"/>
            <person name="Harder C.B."/>
            <person name="Miyauchi S."/>
            <person name="Viragh M."/>
            <person name="Kuo A."/>
            <person name="Thoen E."/>
            <person name="Andreopoulos B."/>
            <person name="Lu D."/>
            <person name="Skrede I."/>
            <person name="Drula E."/>
            <person name="Henrissat B."/>
            <person name="Morin E."/>
            <person name="Kohler A."/>
            <person name="Barry K."/>
            <person name="LaButti K."/>
            <person name="Morin E."/>
            <person name="Salamov A."/>
            <person name="Lipzen A."/>
            <person name="Mereny Z."/>
            <person name="Hegedus B."/>
            <person name="Baldrian P."/>
            <person name="Stursova M."/>
            <person name="Weitz H."/>
            <person name="Taylor A."/>
            <person name="Grigoriev I.V."/>
            <person name="Nagy L.G."/>
            <person name="Martin F."/>
            <person name="Kauserud H."/>
        </authorList>
    </citation>
    <scope>NUCLEOTIDE SEQUENCE</scope>
    <source>
        <strain evidence="1">CBHHK182m</strain>
    </source>
</reference>
<keyword evidence="2" id="KW-1185">Reference proteome</keyword>
<name>A0AAD7MT04_9AGAR</name>
<evidence type="ECO:0000313" key="1">
    <source>
        <dbReference type="EMBL" id="KAJ7729333.1"/>
    </source>
</evidence>
<protein>
    <submittedName>
        <fullName evidence="1">Uncharacterized protein</fullName>
    </submittedName>
</protein>
<dbReference type="EMBL" id="JARKIB010000166">
    <property type="protein sequence ID" value="KAJ7729333.1"/>
    <property type="molecule type" value="Genomic_DNA"/>
</dbReference>
<sequence>MSQWSEVIQYVDQEGWRLFAPITGTRKVHSLSSAMFSRFFSPLFDDAPVPPPTDMLVVPCSALDVGARDKVDTTGLVVDCALDPHKLESSLSMLIELNFPRAGARLAIRNGVYEFHIPRTFNSQTPSNSFTAAQFDEPYRSPARPDIQSLANCSESQPLCCEVPELGMYFRSEACPSSTAQFVNSNKPMLHVHVSVFDDLTLIGVTASEVMSDAFGMGTLLQSWSRLLAGEDVEKIEGMKYDMAPLEAFQGEPALEIVYAAMDISSLRSTPPLCSNRHRTI</sequence>
<gene>
    <name evidence="1" type="ORF">B0H16DRAFT_228833</name>
</gene>
<comment type="caution">
    <text evidence="1">The sequence shown here is derived from an EMBL/GenBank/DDBJ whole genome shotgun (WGS) entry which is preliminary data.</text>
</comment>